<evidence type="ECO:0000256" key="6">
    <source>
        <dbReference type="ARBA" id="ARBA00049460"/>
    </source>
</evidence>
<reference evidence="11" key="1">
    <citation type="submission" date="2020-05" db="UniProtKB">
        <authorList>
            <consortium name="EnsemblMetazoa"/>
        </authorList>
    </citation>
    <scope>IDENTIFICATION</scope>
    <source>
        <strain evidence="11">BB02</strain>
    </source>
</reference>
<reference evidence="14" key="2">
    <citation type="submission" date="2025-04" db="UniProtKB">
        <authorList>
            <consortium name="RefSeq"/>
        </authorList>
    </citation>
    <scope>IDENTIFICATION</scope>
</reference>
<evidence type="ECO:0000313" key="14">
    <source>
        <dbReference type="RefSeq" id="XP_013069189.1"/>
    </source>
</evidence>
<dbReference type="GO" id="GO:0019700">
    <property type="term" value="P:organic phosphonate catabolic process"/>
    <property type="evidence" value="ECO:0007669"/>
    <property type="project" value="InterPro"/>
</dbReference>
<dbReference type="InterPro" id="IPR015422">
    <property type="entry name" value="PyrdxlP-dep_Trfase_small"/>
</dbReference>
<evidence type="ECO:0000313" key="12">
    <source>
        <dbReference type="Proteomes" id="UP000076420"/>
    </source>
</evidence>
<dbReference type="GO" id="GO:0008453">
    <property type="term" value="F:alanine-glyoxylate transaminase activity"/>
    <property type="evidence" value="ECO:0007669"/>
    <property type="project" value="UniProtKB-EC"/>
</dbReference>
<accession>A0A2C9JIX8</accession>
<dbReference type="Gene3D" id="3.40.640.10">
    <property type="entry name" value="Type I PLP-dependent aspartate aminotransferase-like (Major domain)"/>
    <property type="match status" value="1"/>
</dbReference>
<dbReference type="AlphaFoldDB" id="A0A2C9JIX8"/>
<dbReference type="InterPro" id="IPR012703">
    <property type="entry name" value="NH2EtPonate_pyrv_transaminase"/>
</dbReference>
<dbReference type="PANTHER" id="PTHR42778">
    <property type="entry name" value="2-AMINOETHYLPHOSPHONATE--PYRUVATE TRANSAMINASE"/>
    <property type="match status" value="1"/>
</dbReference>
<dbReference type="PANTHER" id="PTHR42778:SF1">
    <property type="entry name" value="2-AMINOETHYLPHOSPHONATE--PYRUVATE TRANSAMINASE"/>
    <property type="match status" value="1"/>
</dbReference>
<evidence type="ECO:0000313" key="13">
    <source>
        <dbReference type="Proteomes" id="UP001165740"/>
    </source>
</evidence>
<gene>
    <name evidence="11" type="primary">106056850</name>
    <name evidence="14" type="synonym">LOC106056850</name>
</gene>
<dbReference type="InterPro" id="IPR015421">
    <property type="entry name" value="PyrdxlP-dep_Trfase_major"/>
</dbReference>
<dbReference type="GO" id="GO:0047304">
    <property type="term" value="F:2-aminoethylphosphonate-pyruvate transaminase activity"/>
    <property type="evidence" value="ECO:0007669"/>
    <property type="project" value="UniProtKB-EC"/>
</dbReference>
<dbReference type="OrthoDB" id="7403325at2759"/>
<dbReference type="Gene3D" id="3.90.1150.10">
    <property type="entry name" value="Aspartate Aminotransferase, domain 1"/>
    <property type="match status" value="1"/>
</dbReference>
<dbReference type="SUPFAM" id="SSF53383">
    <property type="entry name" value="PLP-dependent transferases"/>
    <property type="match status" value="1"/>
</dbReference>
<evidence type="ECO:0000256" key="5">
    <source>
        <dbReference type="ARBA" id="ARBA00023317"/>
    </source>
</evidence>
<protein>
    <recommendedName>
        <fullName evidence="7">Alanine--glyoxylate aminotransferase</fullName>
        <ecNumber evidence="7">2.6.1.44</ecNumber>
    </recommendedName>
</protein>
<comment type="similarity">
    <text evidence="7">Belongs to the class-V pyridoxal-phosphate-dependent aminotransferase family.</text>
</comment>
<dbReference type="Pfam" id="PF00266">
    <property type="entry name" value="Aminotran_5"/>
    <property type="match status" value="1"/>
</dbReference>
<dbReference type="VEuPathDB" id="VectorBase:BGLB003221"/>
<keyword evidence="5" id="KW-0670">Pyruvate</keyword>
<dbReference type="KEGG" id="bgt:106056850"/>
<dbReference type="InterPro" id="IPR024169">
    <property type="entry name" value="SP_NH2Trfase/AEP_transaminase"/>
</dbReference>
<organism evidence="11 12">
    <name type="scientific">Biomphalaria glabrata</name>
    <name type="common">Bloodfluke planorb</name>
    <name type="synonym">Freshwater snail</name>
    <dbReference type="NCBI Taxonomy" id="6526"/>
    <lineage>
        <taxon>Eukaryota</taxon>
        <taxon>Metazoa</taxon>
        <taxon>Spiralia</taxon>
        <taxon>Lophotrochozoa</taxon>
        <taxon>Mollusca</taxon>
        <taxon>Gastropoda</taxon>
        <taxon>Heterobranchia</taxon>
        <taxon>Euthyneura</taxon>
        <taxon>Panpulmonata</taxon>
        <taxon>Hygrophila</taxon>
        <taxon>Lymnaeoidea</taxon>
        <taxon>Planorbidae</taxon>
        <taxon>Biomphalaria</taxon>
    </lineage>
</organism>
<evidence type="ECO:0000256" key="4">
    <source>
        <dbReference type="ARBA" id="ARBA00022898"/>
    </source>
</evidence>
<keyword evidence="3" id="KW-0808">Transferase</keyword>
<dbReference type="NCBIfam" id="NF010006">
    <property type="entry name" value="PRK13479.1"/>
    <property type="match status" value="1"/>
</dbReference>
<keyword evidence="13" id="KW-1185">Reference proteome</keyword>
<dbReference type="InterPro" id="IPR015424">
    <property type="entry name" value="PyrdxlP-dep_Trfase"/>
</dbReference>
<dbReference type="NCBIfam" id="TIGR03301">
    <property type="entry name" value="PhnW-AepZ"/>
    <property type="match status" value="1"/>
</dbReference>
<feature type="binding site" evidence="8">
    <location>
        <position position="398"/>
    </location>
    <ligand>
        <name>substrate</name>
    </ligand>
</feature>
<feature type="domain" description="Aminotransferase class V" evidence="10">
    <location>
        <begin position="80"/>
        <end position="352"/>
    </location>
</feature>
<dbReference type="STRING" id="6526.A0A2C9JIX8"/>
<comment type="catalytic activity">
    <reaction evidence="6">
        <text>(2-aminoethyl)phosphonate + pyruvate = phosphonoacetaldehyde + L-alanine</text>
        <dbReference type="Rhea" id="RHEA:17021"/>
        <dbReference type="ChEBI" id="CHEBI:15361"/>
        <dbReference type="ChEBI" id="CHEBI:57418"/>
        <dbReference type="ChEBI" id="CHEBI:57972"/>
        <dbReference type="ChEBI" id="CHEBI:58383"/>
        <dbReference type="EC" id="2.6.1.37"/>
    </reaction>
</comment>
<dbReference type="VEuPathDB" id="VectorBase:BGLAX_051865"/>
<evidence type="ECO:0000313" key="11">
    <source>
        <dbReference type="EnsemblMetazoa" id="BGLB003221-PB"/>
    </source>
</evidence>
<dbReference type="Proteomes" id="UP000076420">
    <property type="component" value="Unassembled WGS sequence"/>
</dbReference>
<evidence type="ECO:0000256" key="3">
    <source>
        <dbReference type="ARBA" id="ARBA00022679"/>
    </source>
</evidence>
<keyword evidence="2" id="KW-0032">Aminotransferase</keyword>
<dbReference type="EC" id="2.6.1.44" evidence="7"/>
<evidence type="ECO:0000256" key="2">
    <source>
        <dbReference type="ARBA" id="ARBA00022576"/>
    </source>
</evidence>
<comment type="cofactor">
    <cofactor evidence="1 7 9">
        <name>pyridoxal 5'-phosphate</name>
        <dbReference type="ChEBI" id="CHEBI:597326"/>
    </cofactor>
</comment>
<evidence type="ECO:0000259" key="10">
    <source>
        <dbReference type="Pfam" id="PF00266"/>
    </source>
</evidence>
<comment type="catalytic activity">
    <reaction evidence="7">
        <text>glyoxylate + L-alanine = glycine + pyruvate</text>
        <dbReference type="Rhea" id="RHEA:24248"/>
        <dbReference type="ChEBI" id="CHEBI:15361"/>
        <dbReference type="ChEBI" id="CHEBI:36655"/>
        <dbReference type="ChEBI" id="CHEBI:57305"/>
        <dbReference type="ChEBI" id="CHEBI:57972"/>
        <dbReference type="EC" id="2.6.1.44"/>
    </reaction>
</comment>
<evidence type="ECO:0000256" key="7">
    <source>
        <dbReference type="PIRNR" id="PIRNR000524"/>
    </source>
</evidence>
<evidence type="ECO:0000256" key="8">
    <source>
        <dbReference type="PIRSR" id="PIRSR000524-1"/>
    </source>
</evidence>
<dbReference type="InterPro" id="IPR000192">
    <property type="entry name" value="Aminotrans_V_dom"/>
</dbReference>
<keyword evidence="4 7" id="KW-0663">Pyridoxal phosphate</keyword>
<dbReference type="GeneID" id="106056850"/>
<sequence length="432" mass="48037">MATKLFVGVYKQSLRCPHVQSMTLKCQLQKSKRLYSPSFHQNVLHSRMLSTSVQRPKQSKDKVLFTPGPLGVTLSVKQAMLRDVGSRDKEFIECIKFIRSKILEIAGVSQKDFCCIPIQGSGTFAVDASFQTVLPRQGAKALIIENGAYGKRMSKICAAAGISCDVQSFREDRQVEPEVVEDALSGRTKYDLVAIVHSETSSGVFNPIAEVGNIVKSLSPESIYLVDAVSSFGAVPINFEESCIDVLISSANKCLQGVPGFAFVLARNSVMDNCKGNSRSLALDLYDQVKQLDQTNQFRFTPATHSMLAFKQALIEFEQEGGVEGRAKRYKNNRAVLQKGMNELGFKELLDEKVAGYIITSYLYPKDPNFNFNTFYNKLNDKDLVIYPGKVLDTDCFRIGTIGDLHAEDMTTLVKAVREVCHDMKISIPIKY</sequence>
<proteinExistence type="inferred from homology"/>
<dbReference type="Proteomes" id="UP001165740">
    <property type="component" value="Chromosome 3"/>
</dbReference>
<evidence type="ECO:0000256" key="1">
    <source>
        <dbReference type="ARBA" id="ARBA00001933"/>
    </source>
</evidence>
<dbReference type="OMA" id="IHCETST"/>
<feature type="modified residue" description="N6-(pyridoxal phosphate)lysine" evidence="9">
    <location>
        <position position="253"/>
    </location>
</feature>
<dbReference type="PIRSF" id="PIRSF000524">
    <property type="entry name" value="SPT"/>
    <property type="match status" value="1"/>
</dbReference>
<dbReference type="NCBIfam" id="TIGR02326">
    <property type="entry name" value="transamin_PhnW"/>
    <property type="match status" value="1"/>
</dbReference>
<dbReference type="EnsemblMetazoa" id="BGLB003221-RB">
    <property type="protein sequence ID" value="BGLB003221-PB"/>
    <property type="gene ID" value="BGLB003221"/>
</dbReference>
<evidence type="ECO:0000256" key="9">
    <source>
        <dbReference type="PIRSR" id="PIRSR000524-50"/>
    </source>
</evidence>
<name>A0A2C9JIX8_BIOGL</name>
<dbReference type="RefSeq" id="XP_013069189.1">
    <property type="nucleotide sequence ID" value="XM_013213735.2"/>
</dbReference>
<dbReference type="HAMAP" id="MF_01376">
    <property type="entry name" value="PhnW_aminotrans_5"/>
    <property type="match status" value="1"/>
</dbReference>